<keyword evidence="8" id="KW-1185">Reference proteome</keyword>
<name>A0A9P9FPV6_9HYPO</name>
<evidence type="ECO:0000256" key="3">
    <source>
        <dbReference type="ARBA" id="ARBA00022989"/>
    </source>
</evidence>
<dbReference type="GO" id="GO:0016020">
    <property type="term" value="C:membrane"/>
    <property type="evidence" value="ECO:0007669"/>
    <property type="project" value="UniProtKB-SubCell"/>
</dbReference>
<dbReference type="InterPro" id="IPR013057">
    <property type="entry name" value="AA_transpt_TM"/>
</dbReference>
<accession>A0A9P9FPV6</accession>
<sequence>MPAADNEKKIDPEGLSTMPSGVGEVHDSNALAYDEVFGDITVGWIGPSVLMMKIRIGLGILAIPASFDELGLIPGIILLCFVGAMTTWTGWVIGVFKLRHREVYGIDDAIQLMFGRIARETFGVIFCVSSAPSVASPGLHGSG</sequence>
<evidence type="ECO:0000256" key="1">
    <source>
        <dbReference type="ARBA" id="ARBA00004370"/>
    </source>
</evidence>
<feature type="domain" description="Amino acid transporter transmembrane" evidence="6">
    <location>
        <begin position="49"/>
        <end position="129"/>
    </location>
</feature>
<dbReference type="Proteomes" id="UP000738349">
    <property type="component" value="Unassembled WGS sequence"/>
</dbReference>
<keyword evidence="2 5" id="KW-0812">Transmembrane</keyword>
<gene>
    <name evidence="7" type="ORF">EDB81DRAFT_753675</name>
</gene>
<keyword evidence="4 5" id="KW-0472">Membrane</keyword>
<comment type="caution">
    <text evidence="7">The sequence shown here is derived from an EMBL/GenBank/DDBJ whole genome shotgun (WGS) entry which is preliminary data.</text>
</comment>
<evidence type="ECO:0000313" key="7">
    <source>
        <dbReference type="EMBL" id="KAH7171280.1"/>
    </source>
</evidence>
<proteinExistence type="predicted"/>
<dbReference type="OrthoDB" id="40134at2759"/>
<evidence type="ECO:0000256" key="4">
    <source>
        <dbReference type="ARBA" id="ARBA00023136"/>
    </source>
</evidence>
<protein>
    <recommendedName>
        <fullName evidence="6">Amino acid transporter transmembrane domain-containing protein</fullName>
    </recommendedName>
</protein>
<dbReference type="EMBL" id="JAGMUV010000002">
    <property type="protein sequence ID" value="KAH7171280.1"/>
    <property type="molecule type" value="Genomic_DNA"/>
</dbReference>
<evidence type="ECO:0000313" key="8">
    <source>
        <dbReference type="Proteomes" id="UP000738349"/>
    </source>
</evidence>
<feature type="transmembrane region" description="Helical" evidence="5">
    <location>
        <begin position="72"/>
        <end position="96"/>
    </location>
</feature>
<reference evidence="7" key="1">
    <citation type="journal article" date="2021" name="Nat. Commun.">
        <title>Genetic determinants of endophytism in the Arabidopsis root mycobiome.</title>
        <authorList>
            <person name="Mesny F."/>
            <person name="Miyauchi S."/>
            <person name="Thiergart T."/>
            <person name="Pickel B."/>
            <person name="Atanasova L."/>
            <person name="Karlsson M."/>
            <person name="Huettel B."/>
            <person name="Barry K.W."/>
            <person name="Haridas S."/>
            <person name="Chen C."/>
            <person name="Bauer D."/>
            <person name="Andreopoulos W."/>
            <person name="Pangilinan J."/>
            <person name="LaButti K."/>
            <person name="Riley R."/>
            <person name="Lipzen A."/>
            <person name="Clum A."/>
            <person name="Drula E."/>
            <person name="Henrissat B."/>
            <person name="Kohler A."/>
            <person name="Grigoriev I.V."/>
            <person name="Martin F.M."/>
            <person name="Hacquard S."/>
        </authorList>
    </citation>
    <scope>NUCLEOTIDE SEQUENCE</scope>
    <source>
        <strain evidence="7">MPI-CAGE-AT-0147</strain>
    </source>
</reference>
<dbReference type="Pfam" id="PF01490">
    <property type="entry name" value="Aa_trans"/>
    <property type="match status" value="1"/>
</dbReference>
<dbReference type="AlphaFoldDB" id="A0A9P9FPV6"/>
<comment type="subcellular location">
    <subcellularLocation>
        <location evidence="1">Membrane</location>
    </subcellularLocation>
</comment>
<evidence type="ECO:0000256" key="5">
    <source>
        <dbReference type="SAM" id="Phobius"/>
    </source>
</evidence>
<organism evidence="7 8">
    <name type="scientific">Dactylonectria macrodidyma</name>
    <dbReference type="NCBI Taxonomy" id="307937"/>
    <lineage>
        <taxon>Eukaryota</taxon>
        <taxon>Fungi</taxon>
        <taxon>Dikarya</taxon>
        <taxon>Ascomycota</taxon>
        <taxon>Pezizomycotina</taxon>
        <taxon>Sordariomycetes</taxon>
        <taxon>Hypocreomycetidae</taxon>
        <taxon>Hypocreales</taxon>
        <taxon>Nectriaceae</taxon>
        <taxon>Dactylonectria</taxon>
    </lineage>
</organism>
<evidence type="ECO:0000259" key="6">
    <source>
        <dbReference type="Pfam" id="PF01490"/>
    </source>
</evidence>
<keyword evidence="3 5" id="KW-1133">Transmembrane helix</keyword>
<evidence type="ECO:0000256" key="2">
    <source>
        <dbReference type="ARBA" id="ARBA00022692"/>
    </source>
</evidence>